<dbReference type="EMBL" id="KZ989553">
    <property type="protein sequence ID" value="RKP25975.1"/>
    <property type="molecule type" value="Genomic_DNA"/>
</dbReference>
<feature type="compositionally biased region" description="Low complexity" evidence="2">
    <location>
        <begin position="304"/>
        <end position="329"/>
    </location>
</feature>
<dbReference type="SUPFAM" id="SSF117281">
    <property type="entry name" value="Kelch motif"/>
    <property type="match status" value="2"/>
</dbReference>
<feature type="compositionally biased region" description="Low complexity" evidence="2">
    <location>
        <begin position="259"/>
        <end position="280"/>
    </location>
</feature>
<dbReference type="Gene3D" id="2.120.10.80">
    <property type="entry name" value="Kelch-type beta propeller"/>
    <property type="match status" value="2"/>
</dbReference>
<feature type="region of interest" description="Disordered" evidence="2">
    <location>
        <begin position="193"/>
        <end position="242"/>
    </location>
</feature>
<evidence type="ECO:0000259" key="3">
    <source>
        <dbReference type="Pfam" id="PF06588"/>
    </source>
</evidence>
<feature type="compositionally biased region" description="Low complexity" evidence="2">
    <location>
        <begin position="200"/>
        <end position="212"/>
    </location>
</feature>
<evidence type="ECO:0000313" key="4">
    <source>
        <dbReference type="EMBL" id="RKP25975.1"/>
    </source>
</evidence>
<reference evidence="5" key="1">
    <citation type="journal article" date="2018" name="Nat. Microbiol.">
        <title>Leveraging single-cell genomics to expand the fungal tree of life.</title>
        <authorList>
            <person name="Ahrendt S.R."/>
            <person name="Quandt C.A."/>
            <person name="Ciobanu D."/>
            <person name="Clum A."/>
            <person name="Salamov A."/>
            <person name="Andreopoulos B."/>
            <person name="Cheng J.F."/>
            <person name="Woyke T."/>
            <person name="Pelin A."/>
            <person name="Henrissat B."/>
            <person name="Reynolds N.K."/>
            <person name="Benny G.L."/>
            <person name="Smith M.E."/>
            <person name="James T.Y."/>
            <person name="Grigoriev I.V."/>
        </authorList>
    </citation>
    <scope>NUCLEOTIDE SEQUENCE [LARGE SCALE GENOMIC DNA]</scope>
    <source>
        <strain evidence="5">Benny S71-1</strain>
    </source>
</reference>
<keyword evidence="5" id="KW-1185">Reference proteome</keyword>
<protein>
    <submittedName>
        <fullName evidence="4">Muskelin N-terminus-domain-containing protein</fullName>
    </submittedName>
</protein>
<feature type="region of interest" description="Disordered" evidence="2">
    <location>
        <begin position="1"/>
        <end position="32"/>
    </location>
</feature>
<dbReference type="GO" id="GO:0005737">
    <property type="term" value="C:cytoplasm"/>
    <property type="evidence" value="ECO:0007669"/>
    <property type="project" value="TreeGrafter"/>
</dbReference>
<dbReference type="InterPro" id="IPR015915">
    <property type="entry name" value="Kelch-typ_b-propeller"/>
</dbReference>
<dbReference type="PANTHER" id="PTHR15526">
    <property type="entry name" value="MUSKELIN"/>
    <property type="match status" value="1"/>
</dbReference>
<feature type="compositionally biased region" description="Polar residues" evidence="2">
    <location>
        <begin position="157"/>
        <end position="167"/>
    </location>
</feature>
<dbReference type="Pfam" id="PF24681">
    <property type="entry name" value="Kelch_KLHDC2_KLHL20_DRC7"/>
    <property type="match status" value="1"/>
</dbReference>
<dbReference type="Gene3D" id="2.60.120.260">
    <property type="entry name" value="Galactose-binding domain-like"/>
    <property type="match status" value="1"/>
</dbReference>
<accession>A0A4P9Z112</accession>
<organism evidence="4 5">
    <name type="scientific">Syncephalis pseudoplumigaleata</name>
    <dbReference type="NCBI Taxonomy" id="1712513"/>
    <lineage>
        <taxon>Eukaryota</taxon>
        <taxon>Fungi</taxon>
        <taxon>Fungi incertae sedis</taxon>
        <taxon>Zoopagomycota</taxon>
        <taxon>Zoopagomycotina</taxon>
        <taxon>Zoopagomycetes</taxon>
        <taxon>Zoopagales</taxon>
        <taxon>Piptocephalidaceae</taxon>
        <taxon>Syncephalis</taxon>
    </lineage>
</organism>
<dbReference type="AlphaFoldDB" id="A0A4P9Z112"/>
<dbReference type="PROSITE" id="PS50896">
    <property type="entry name" value="LISH"/>
    <property type="match status" value="1"/>
</dbReference>
<dbReference type="InterPro" id="IPR010565">
    <property type="entry name" value="Muskelin_N"/>
</dbReference>
<evidence type="ECO:0000256" key="1">
    <source>
        <dbReference type="ARBA" id="ARBA00022737"/>
    </source>
</evidence>
<dbReference type="SMART" id="SM00667">
    <property type="entry name" value="LisH"/>
    <property type="match status" value="1"/>
</dbReference>
<dbReference type="PANTHER" id="PTHR15526:SF5">
    <property type="entry name" value="MUSKELIN"/>
    <property type="match status" value="1"/>
</dbReference>
<feature type="region of interest" description="Disordered" evidence="2">
    <location>
        <begin position="139"/>
        <end position="167"/>
    </location>
</feature>
<dbReference type="Proteomes" id="UP000278143">
    <property type="component" value="Unassembled WGS sequence"/>
</dbReference>
<dbReference type="Pfam" id="PF06588">
    <property type="entry name" value="Muskelin_N"/>
    <property type="match status" value="1"/>
</dbReference>
<evidence type="ECO:0000256" key="2">
    <source>
        <dbReference type="SAM" id="MobiDB-lite"/>
    </source>
</evidence>
<feature type="domain" description="Muskelin N-terminal" evidence="3">
    <location>
        <begin position="336"/>
        <end position="477"/>
    </location>
</feature>
<proteinExistence type="predicted"/>
<feature type="compositionally biased region" description="Acidic residues" evidence="2">
    <location>
        <begin position="11"/>
        <end position="20"/>
    </location>
</feature>
<feature type="region of interest" description="Disordered" evidence="2">
    <location>
        <begin position="104"/>
        <end position="127"/>
    </location>
</feature>
<evidence type="ECO:0000313" key="5">
    <source>
        <dbReference type="Proteomes" id="UP000278143"/>
    </source>
</evidence>
<dbReference type="OrthoDB" id="10052615at2759"/>
<sequence>MTAAAAAMSSDGEDDYEEEGGSSSSRAHPTLRHDREDNMARHHHRHHHHPMRQHIPEDQQHITLRLHRPAHDNDRLWFIAYICRHFHLGSITFGKYKKATASSSASLSTPLPPSATAPSHTHPTHANASFIDLSNDANDAALANPSDYADSDDMPNDPSTNATDTPLQTLVRSLRILNPTSELLPMITSLHATLNNAPNRRQTPPTQPPWLRQRPRRRLRTRQTNAQHRRDNRRHGFIMTGNNIPADIDSDIDAIWRTSSNNNNNNNNNNTNNNNAASSDSDTDAMDPMDYLIPPITIHNARWPTRSSSPPSTSRHATSPSAPSTTTSPRSPPPSEHTCGLREFRVYGGPTRDNMPLLLYDGLHNDTMPETFRLRYRIRIGRDSIEGEEAAASDAAYLLPCQYIRIEPVAAWGPGANLGVWYVELHGMDEPAYIESIEHTYKQACEEEATRICLRYLQKRGYKQSFDVLMAEATLSLGEPDFSEFHEAMVLRGEWQRAEDIIEALLATQAPKQLPVTYYAEWTCLYEDQSDKKLPCARGGHQMCIDAKRRLIYLFGGWNGTENLDDLWYYNMDTGDWTLIHRHTFDYNGPPPSSCHQMSYDTVSEELYVFGRFIERKPPITESDARPVLYAFNTRAGLWRRVQKDTQAVGGPPLLYDHQMIIDSEARVLYVSGGRAIRPAHTSKAPVYAGLYAYDMEHDQWQILCNDVPMDETQQGDAFTARSAHSMMLDAREKMLYLFCGQKHGAPLIHSMQVYDIERRSVIDLSGCLSKSPWPMDNAAQRSTIDVDAGLIHFITGLTWDRRDPGIRGQVTKGGIQTSGCDQCQSHQQQQQQQRHLGGSCASSGGGQYDLDFPYNEVWVFDVVTGKWTPVQVVTSAGSTSVTTPVARYAFQTVYDPVDKVGMSGAWSVDSISSCTPQMLYMFGGNPKDNQDDTRRLNDLWRVRIYSYIEMCRQGDKAKALNYLQTKVYAATNHMLPSSEQSYRTLAALLFQPSTTSASSVHNVTGKYASHIYACTYAHRWHRVDVPRVIQERSRVYEMILQLLAGPRSTPNDDLTHLVPLC</sequence>
<name>A0A4P9Z112_9FUNG</name>
<dbReference type="InterPro" id="IPR052456">
    <property type="entry name" value="CTLH_complex_component"/>
</dbReference>
<keyword evidence="1" id="KW-0677">Repeat</keyword>
<feature type="region of interest" description="Disordered" evidence="2">
    <location>
        <begin position="259"/>
        <end position="341"/>
    </location>
</feature>
<gene>
    <name evidence="4" type="ORF">SYNPS1DRAFT_28306</name>
</gene>
<dbReference type="InterPro" id="IPR006594">
    <property type="entry name" value="LisH"/>
</dbReference>